<feature type="domain" description="Prolyl 4-hydroxylase alpha subunit Fe(2+) 2OG dioxygenase" evidence="1">
    <location>
        <begin position="79"/>
        <end position="167"/>
    </location>
</feature>
<name>A0A9P9K980_FUSSL</name>
<comment type="caution">
    <text evidence="2">The sequence shown here is derived from an EMBL/GenBank/DDBJ whole genome shotgun (WGS) entry which is preliminary data.</text>
</comment>
<evidence type="ECO:0000313" key="2">
    <source>
        <dbReference type="EMBL" id="KAH7252913.1"/>
    </source>
</evidence>
<dbReference type="PANTHER" id="PTHR33099">
    <property type="entry name" value="FE2OG DIOXYGENASE DOMAIN-CONTAINING PROTEIN"/>
    <property type="match status" value="1"/>
</dbReference>
<feature type="non-terminal residue" evidence="2">
    <location>
        <position position="174"/>
    </location>
</feature>
<keyword evidence="3" id="KW-1185">Reference proteome</keyword>
<protein>
    <recommendedName>
        <fullName evidence="1">Prolyl 4-hydroxylase alpha subunit Fe(2+) 2OG dioxygenase domain-containing protein</fullName>
    </recommendedName>
</protein>
<dbReference type="Proteomes" id="UP000736672">
    <property type="component" value="Unassembled WGS sequence"/>
</dbReference>
<evidence type="ECO:0000313" key="3">
    <source>
        <dbReference type="Proteomes" id="UP000736672"/>
    </source>
</evidence>
<dbReference type="OrthoDB" id="27483at2759"/>
<dbReference type="EMBL" id="JAGTJS010000011">
    <property type="protein sequence ID" value="KAH7252913.1"/>
    <property type="molecule type" value="Genomic_DNA"/>
</dbReference>
<accession>A0A9P9K980</accession>
<gene>
    <name evidence="2" type="ORF">B0J15DRAFT_360802</name>
</gene>
<dbReference type="InterPro" id="IPR044862">
    <property type="entry name" value="Pro_4_hyd_alph_FE2OG_OXY"/>
</dbReference>
<organism evidence="2 3">
    <name type="scientific">Fusarium solani</name>
    <name type="common">Filamentous fungus</name>
    <dbReference type="NCBI Taxonomy" id="169388"/>
    <lineage>
        <taxon>Eukaryota</taxon>
        <taxon>Fungi</taxon>
        <taxon>Dikarya</taxon>
        <taxon>Ascomycota</taxon>
        <taxon>Pezizomycotina</taxon>
        <taxon>Sordariomycetes</taxon>
        <taxon>Hypocreomycetidae</taxon>
        <taxon>Hypocreales</taxon>
        <taxon>Nectriaceae</taxon>
        <taxon>Fusarium</taxon>
        <taxon>Fusarium solani species complex</taxon>
    </lineage>
</organism>
<feature type="non-terminal residue" evidence="2">
    <location>
        <position position="1"/>
    </location>
</feature>
<sequence length="174" mass="19496">LDELVEDCRPATFGRDGKDVLDEKIRKAGTMEASCFATNFNPYDCGIVDAIGRKLLPSIVRAGKQQAVDRWGVLAKLYKLNVYSAPSGMFRPHFDTPRGHTHFGSLVVALPATYEGGQLRVVWKGKETVGLDQPKWDYPPSIRWIAFYSDCKHEVLPVTAGHRVTLTYELWVAD</sequence>
<evidence type="ECO:0000259" key="1">
    <source>
        <dbReference type="Pfam" id="PF13640"/>
    </source>
</evidence>
<dbReference type="Gene3D" id="2.60.120.620">
    <property type="entry name" value="q2cbj1_9rhob like domain"/>
    <property type="match status" value="1"/>
</dbReference>
<proteinExistence type="predicted"/>
<dbReference type="PANTHER" id="PTHR33099:SF7">
    <property type="entry name" value="MYND-TYPE DOMAIN-CONTAINING PROTEIN"/>
    <property type="match status" value="1"/>
</dbReference>
<reference evidence="2" key="1">
    <citation type="journal article" date="2021" name="Nat. Commun.">
        <title>Genetic determinants of endophytism in the Arabidopsis root mycobiome.</title>
        <authorList>
            <person name="Mesny F."/>
            <person name="Miyauchi S."/>
            <person name="Thiergart T."/>
            <person name="Pickel B."/>
            <person name="Atanasova L."/>
            <person name="Karlsson M."/>
            <person name="Huettel B."/>
            <person name="Barry K.W."/>
            <person name="Haridas S."/>
            <person name="Chen C."/>
            <person name="Bauer D."/>
            <person name="Andreopoulos W."/>
            <person name="Pangilinan J."/>
            <person name="LaButti K."/>
            <person name="Riley R."/>
            <person name="Lipzen A."/>
            <person name="Clum A."/>
            <person name="Drula E."/>
            <person name="Henrissat B."/>
            <person name="Kohler A."/>
            <person name="Grigoriev I.V."/>
            <person name="Martin F.M."/>
            <person name="Hacquard S."/>
        </authorList>
    </citation>
    <scope>NUCLEOTIDE SEQUENCE</scope>
    <source>
        <strain evidence="2">FSSC 5 MPI-SDFR-AT-0091</strain>
    </source>
</reference>
<dbReference type="AlphaFoldDB" id="A0A9P9K980"/>
<dbReference type="Pfam" id="PF13640">
    <property type="entry name" value="2OG-FeII_Oxy_3"/>
    <property type="match status" value="1"/>
</dbReference>